<comment type="function">
    <text evidence="9">Part of a heterotetrameric complex that catalyzes the two-step biosynthesis of anthranilate, an intermediate in the biosynthesis of L-tryptophan. In the first step, the glutamine-binding beta subunit (TrpG) of anthranilate synthase (AS) provides the glutamine amidotransferase activity which generates ammonia as a substrate that, along with chorismate, is used in the second step, catalyzed by the large alpha subunit of AS (TrpE) to produce anthranilate. In the absence of TrpG, TrpE can synthesize anthranilate directly from chorismate and high concentrations of ammonia.</text>
</comment>
<dbReference type="PROSITE" id="PS51273">
    <property type="entry name" value="GATASE_TYPE_1"/>
    <property type="match status" value="1"/>
</dbReference>
<dbReference type="STRING" id="47311.MBCUT_19370"/>
<keyword evidence="13" id="KW-0032">Aminotransferase</keyword>
<reference evidence="13 14" key="1">
    <citation type="submission" date="2016-04" db="EMBL/GenBank/DDBJ databases">
        <title>Genome sequence of Methanobrevibacter cuticularis DSM 11139.</title>
        <authorList>
            <person name="Poehlein A."/>
            <person name="Seedorf H."/>
            <person name="Daniel R."/>
        </authorList>
    </citation>
    <scope>NUCLEOTIDE SEQUENCE [LARGE SCALE GENOMIC DNA]</scope>
    <source>
        <strain evidence="13 14">DSM 11139</strain>
    </source>
</reference>
<dbReference type="Proteomes" id="UP000077275">
    <property type="component" value="Unassembled WGS sequence"/>
</dbReference>
<dbReference type="PANTHER" id="PTHR43418:SF4">
    <property type="entry name" value="MULTIFUNCTIONAL TRYPTOPHAN BIOSYNTHESIS PROTEIN"/>
    <property type="match status" value="1"/>
</dbReference>
<comment type="subunit">
    <text evidence="2">Heterotetramer consisting of two non-identical subunits: a beta subunit (TrpG) and a large alpha subunit (TrpE).</text>
</comment>
<evidence type="ECO:0000256" key="1">
    <source>
        <dbReference type="ARBA" id="ARBA00004873"/>
    </source>
</evidence>
<dbReference type="GO" id="GO:0005829">
    <property type="term" value="C:cytosol"/>
    <property type="evidence" value="ECO:0007669"/>
    <property type="project" value="TreeGrafter"/>
</dbReference>
<dbReference type="InterPro" id="IPR029062">
    <property type="entry name" value="Class_I_gatase-like"/>
</dbReference>
<evidence type="ECO:0000256" key="2">
    <source>
        <dbReference type="ARBA" id="ARBA00011575"/>
    </source>
</evidence>
<evidence type="ECO:0000259" key="12">
    <source>
        <dbReference type="Pfam" id="PF00117"/>
    </source>
</evidence>
<dbReference type="InterPro" id="IPR050472">
    <property type="entry name" value="Anth_synth/Amidotransfase"/>
</dbReference>
<protein>
    <recommendedName>
        <fullName evidence="3">anthranilate synthase</fullName>
        <ecNumber evidence="3">4.1.3.27</ecNumber>
    </recommendedName>
    <alternativeName>
        <fullName evidence="11">Anthranilate synthase, GATase component</fullName>
    </alternativeName>
</protein>
<keyword evidence="7" id="KW-0057">Aromatic amino acid biosynthesis</keyword>
<comment type="pathway">
    <text evidence="1">Amino-acid biosynthesis; L-tryptophan biosynthesis; L-tryptophan from chorismate: step 1/5.</text>
</comment>
<evidence type="ECO:0000256" key="5">
    <source>
        <dbReference type="ARBA" id="ARBA00022822"/>
    </source>
</evidence>
<dbReference type="PATRIC" id="fig|47311.3.peg.2108"/>
<dbReference type="SUPFAM" id="SSF52317">
    <property type="entry name" value="Class I glutamine amidotransferase-like"/>
    <property type="match status" value="1"/>
</dbReference>
<evidence type="ECO:0000256" key="4">
    <source>
        <dbReference type="ARBA" id="ARBA00022605"/>
    </source>
</evidence>
<evidence type="ECO:0000256" key="7">
    <source>
        <dbReference type="ARBA" id="ARBA00023141"/>
    </source>
</evidence>
<comment type="caution">
    <text evidence="13">The sequence shown here is derived from an EMBL/GenBank/DDBJ whole genome shotgun (WGS) entry which is preliminary data.</text>
</comment>
<dbReference type="EMBL" id="LWMW01000147">
    <property type="protein sequence ID" value="KZX14809.1"/>
    <property type="molecule type" value="Genomic_DNA"/>
</dbReference>
<evidence type="ECO:0000313" key="14">
    <source>
        <dbReference type="Proteomes" id="UP000077275"/>
    </source>
</evidence>
<dbReference type="FunFam" id="3.40.50.880:FF:000003">
    <property type="entry name" value="Anthranilate synthase component II"/>
    <property type="match status" value="1"/>
</dbReference>
<dbReference type="GO" id="GO:0008483">
    <property type="term" value="F:transaminase activity"/>
    <property type="evidence" value="ECO:0007669"/>
    <property type="project" value="UniProtKB-KW"/>
</dbReference>
<dbReference type="InterPro" id="IPR006221">
    <property type="entry name" value="TrpG/PapA_dom"/>
</dbReference>
<keyword evidence="14" id="KW-1185">Reference proteome</keyword>
<evidence type="ECO:0000256" key="11">
    <source>
        <dbReference type="ARBA" id="ARBA00079115"/>
    </source>
</evidence>
<dbReference type="InterPro" id="IPR017926">
    <property type="entry name" value="GATASE"/>
</dbReference>
<evidence type="ECO:0000256" key="8">
    <source>
        <dbReference type="ARBA" id="ARBA00023239"/>
    </source>
</evidence>
<keyword evidence="4" id="KW-0028">Amino-acid biosynthesis</keyword>
<feature type="domain" description="Glutamine amidotransferase" evidence="12">
    <location>
        <begin position="3"/>
        <end position="186"/>
    </location>
</feature>
<dbReference type="NCBIfam" id="TIGR00566">
    <property type="entry name" value="trpG_papA"/>
    <property type="match status" value="1"/>
</dbReference>
<keyword evidence="5" id="KW-0822">Tryptophan biosynthesis</keyword>
<dbReference type="PRINTS" id="PR00099">
    <property type="entry name" value="CPSGATASE"/>
</dbReference>
<sequence>MILLVDNYDSFSYNLYQIIGEVNSEIKVIRNDELTINEIERLNPDHIVISPGPGRPKNAGISIDIVKNFYDKIPILGVCLGHQSIYEAFGGKVDHSKTLVHGKTSIIRLNNEHPLFSKMKTEISAGRYHSLSAIEETLPSNLEIIATSDDGEIMAISNKEHPIYGLQFHPESILTPEGNKIIENFLKS</sequence>
<dbReference type="PRINTS" id="PR00096">
    <property type="entry name" value="GATASE"/>
</dbReference>
<dbReference type="GO" id="GO:0000162">
    <property type="term" value="P:L-tryptophan biosynthetic process"/>
    <property type="evidence" value="ECO:0007669"/>
    <property type="project" value="UniProtKB-KW"/>
</dbReference>
<keyword evidence="8 13" id="KW-0456">Lyase</keyword>
<evidence type="ECO:0000256" key="3">
    <source>
        <dbReference type="ARBA" id="ARBA00012266"/>
    </source>
</evidence>
<dbReference type="AlphaFoldDB" id="A0A166CS93"/>
<proteinExistence type="predicted"/>
<keyword evidence="6" id="KW-0315">Glutamine amidotransferase</keyword>
<dbReference type="Gene3D" id="3.40.50.880">
    <property type="match status" value="1"/>
</dbReference>
<dbReference type="PANTHER" id="PTHR43418">
    <property type="entry name" value="MULTIFUNCTIONAL TRYPTOPHAN BIOSYNTHESIS PROTEIN-RELATED"/>
    <property type="match status" value="1"/>
</dbReference>
<name>A0A166CS93_9EURY</name>
<dbReference type="CDD" id="cd01743">
    <property type="entry name" value="GATase1_Anthranilate_Synthase"/>
    <property type="match status" value="1"/>
</dbReference>
<evidence type="ECO:0000256" key="6">
    <source>
        <dbReference type="ARBA" id="ARBA00022962"/>
    </source>
</evidence>
<dbReference type="RefSeq" id="WP_067260458.1">
    <property type="nucleotide sequence ID" value="NZ_LWMW01000147.1"/>
</dbReference>
<organism evidence="13 14">
    <name type="scientific">Methanobrevibacter cuticularis</name>
    <dbReference type="NCBI Taxonomy" id="47311"/>
    <lineage>
        <taxon>Archaea</taxon>
        <taxon>Methanobacteriati</taxon>
        <taxon>Methanobacteriota</taxon>
        <taxon>Methanomada group</taxon>
        <taxon>Methanobacteria</taxon>
        <taxon>Methanobacteriales</taxon>
        <taxon>Methanobacteriaceae</taxon>
        <taxon>Methanobrevibacter</taxon>
    </lineage>
</organism>
<evidence type="ECO:0000256" key="9">
    <source>
        <dbReference type="ARBA" id="ARBA00025634"/>
    </source>
</evidence>
<dbReference type="OrthoDB" id="3321at2157"/>
<comment type="catalytic activity">
    <reaction evidence="10">
        <text>chorismate + L-glutamine = anthranilate + pyruvate + L-glutamate + H(+)</text>
        <dbReference type="Rhea" id="RHEA:21732"/>
        <dbReference type="ChEBI" id="CHEBI:15361"/>
        <dbReference type="ChEBI" id="CHEBI:15378"/>
        <dbReference type="ChEBI" id="CHEBI:16567"/>
        <dbReference type="ChEBI" id="CHEBI:29748"/>
        <dbReference type="ChEBI" id="CHEBI:29985"/>
        <dbReference type="ChEBI" id="CHEBI:58359"/>
        <dbReference type="EC" id="4.1.3.27"/>
    </reaction>
</comment>
<keyword evidence="13" id="KW-0808">Transferase</keyword>
<evidence type="ECO:0000256" key="10">
    <source>
        <dbReference type="ARBA" id="ARBA00047683"/>
    </source>
</evidence>
<evidence type="ECO:0000313" key="13">
    <source>
        <dbReference type="EMBL" id="KZX14809.1"/>
    </source>
</evidence>
<dbReference type="Pfam" id="PF00117">
    <property type="entry name" value="GATase"/>
    <property type="match status" value="1"/>
</dbReference>
<dbReference type="EC" id="4.1.3.27" evidence="3"/>
<dbReference type="PRINTS" id="PR00097">
    <property type="entry name" value="ANTSNTHASEII"/>
</dbReference>
<gene>
    <name evidence="13" type="primary">pabA</name>
    <name evidence="13" type="ORF">MBCUT_19370</name>
</gene>
<accession>A0A166CS93</accession>
<dbReference type="GO" id="GO:0004049">
    <property type="term" value="F:anthranilate synthase activity"/>
    <property type="evidence" value="ECO:0007669"/>
    <property type="project" value="UniProtKB-EC"/>
</dbReference>